<accession>A0ABY3QQF3</accession>
<dbReference type="SUPFAM" id="SSF53474">
    <property type="entry name" value="alpha/beta-Hydrolases"/>
    <property type="match status" value="1"/>
</dbReference>
<reference evidence="1" key="1">
    <citation type="submission" date="2021-11" db="EMBL/GenBank/DDBJ databases">
        <title>Australian commercial rhizobial inoculants.</title>
        <authorList>
            <person name="Kohlmeier M.G."/>
            <person name="O'Hara G.W."/>
            <person name="Colombi E."/>
            <person name="Ramsay J.P."/>
            <person name="Terpolilli J."/>
        </authorList>
    </citation>
    <scope>NUCLEOTIDE SEQUENCE</scope>
    <source>
        <strain evidence="1">CC829</strain>
    </source>
</reference>
<dbReference type="RefSeq" id="WP_231144020.1">
    <property type="nucleotide sequence ID" value="NZ_CP088100.1"/>
</dbReference>
<dbReference type="PANTHER" id="PTHR36513:SF1">
    <property type="entry name" value="TRANSMEMBRANE PROTEIN"/>
    <property type="match status" value="1"/>
</dbReference>
<dbReference type="GO" id="GO:0016787">
    <property type="term" value="F:hydrolase activity"/>
    <property type="evidence" value="ECO:0007669"/>
    <property type="project" value="UniProtKB-KW"/>
</dbReference>
<name>A0ABY3QQF3_9BRAD</name>
<gene>
    <name evidence="1" type="ORF">BjapCC829_06515</name>
</gene>
<dbReference type="Gene3D" id="3.40.50.1820">
    <property type="entry name" value="alpha/beta hydrolase"/>
    <property type="match status" value="1"/>
</dbReference>
<keyword evidence="2" id="KW-1185">Reference proteome</keyword>
<evidence type="ECO:0000313" key="2">
    <source>
        <dbReference type="Proteomes" id="UP001430990"/>
    </source>
</evidence>
<dbReference type="InterPro" id="IPR010297">
    <property type="entry name" value="DUF900_hydrolase"/>
</dbReference>
<evidence type="ECO:0000313" key="1">
    <source>
        <dbReference type="EMBL" id="UFW88236.1"/>
    </source>
</evidence>
<proteinExistence type="predicted"/>
<dbReference type="EMBL" id="CP088100">
    <property type="protein sequence ID" value="UFW88236.1"/>
    <property type="molecule type" value="Genomic_DNA"/>
</dbReference>
<dbReference type="Proteomes" id="UP001430990">
    <property type="component" value="Chromosome"/>
</dbReference>
<organism evidence="1 2">
    <name type="scientific">Bradyrhizobium barranii</name>
    <dbReference type="NCBI Taxonomy" id="2992140"/>
    <lineage>
        <taxon>Bacteria</taxon>
        <taxon>Pseudomonadati</taxon>
        <taxon>Pseudomonadota</taxon>
        <taxon>Alphaproteobacteria</taxon>
        <taxon>Hyphomicrobiales</taxon>
        <taxon>Nitrobacteraceae</taxon>
        <taxon>Bradyrhizobium</taxon>
    </lineage>
</organism>
<protein>
    <submittedName>
        <fullName evidence="1">Alpha/beta hydrolase</fullName>
    </submittedName>
</protein>
<dbReference type="Pfam" id="PF05990">
    <property type="entry name" value="DUF900"/>
    <property type="match status" value="1"/>
</dbReference>
<dbReference type="InterPro" id="IPR029058">
    <property type="entry name" value="AB_hydrolase_fold"/>
</dbReference>
<dbReference type="PANTHER" id="PTHR36513">
    <property type="entry name" value="ABC TRANSMEMBRANE TYPE-1 DOMAIN-CONTAINING PROTEIN"/>
    <property type="match status" value="1"/>
</dbReference>
<keyword evidence="1" id="KW-0378">Hydrolase</keyword>
<sequence length="448" mass="49264">MVMLVLPIRGSNRLHRLGHAFQQLRTVLIVLFCALATGCAHQEPASQQARRQIQKAPQKHESAFKKYGYRYGPGYYHHVRHYHAYRPWRRTTGEASEEAPPEKSSTGAEVVVNKSVIKGLVPVYFATNRVVTGGSGLELSQISYGRAASNTFGYVTVSIPIVHKMGEVETPSTSFFGMRKEAEDDGKHFRIQKLDRLSREEFASAIANRADSLMLFVHGYNVAFSDAAFKAAQIAFDANYKGRVMMYSWPSKGGVKDYDYDRESALYAPDGLFDLLQLIKKAGKVSRIIVIAHSLGSEVVLGALQQAALSQTTLGITELIFAAPDVDRDVYLQRASQIKAAAGAVTLYASSTDLALLASMKKAQSASRMGFVTKSGPTLVPGIETVDVSAVGSEMFALNHSTYSTSRAVLDDIGRIISSSTHLKPPQRTPTLRSMPDDSNTTYWMYPY</sequence>